<feature type="transmembrane region" description="Helical" evidence="14">
    <location>
        <begin position="464"/>
        <end position="484"/>
    </location>
</feature>
<feature type="transmembrane region" description="Helical" evidence="14">
    <location>
        <begin position="431"/>
        <end position="452"/>
    </location>
</feature>
<dbReference type="PROSITE" id="PS50850">
    <property type="entry name" value="MFS"/>
    <property type="match status" value="1"/>
</dbReference>
<evidence type="ECO:0000313" key="17">
    <source>
        <dbReference type="EMBL" id="VFT85060.1"/>
    </source>
</evidence>
<evidence type="ECO:0000256" key="13">
    <source>
        <dbReference type="ARBA" id="ARBA00044780"/>
    </source>
</evidence>
<evidence type="ECO:0000256" key="1">
    <source>
        <dbReference type="ARBA" id="ARBA00004141"/>
    </source>
</evidence>
<evidence type="ECO:0000256" key="11">
    <source>
        <dbReference type="ARBA" id="ARBA00044668"/>
    </source>
</evidence>
<dbReference type="InterPro" id="IPR005829">
    <property type="entry name" value="Sugar_transporter_CS"/>
</dbReference>
<evidence type="ECO:0000259" key="15">
    <source>
        <dbReference type="PROSITE" id="PS50850"/>
    </source>
</evidence>
<evidence type="ECO:0000313" key="16">
    <source>
        <dbReference type="EMBL" id="KAF0701322.1"/>
    </source>
</evidence>
<comment type="catalytic activity">
    <reaction evidence="8">
        <text>D-glucose(out) = D-glucose(in)</text>
        <dbReference type="Rhea" id="RHEA:60376"/>
        <dbReference type="ChEBI" id="CHEBI:4167"/>
    </reaction>
    <physiologicalReaction direction="left-to-right" evidence="8">
        <dbReference type="Rhea" id="RHEA:60377"/>
    </physiologicalReaction>
</comment>
<dbReference type="Proteomes" id="UP000332933">
    <property type="component" value="Unassembled WGS sequence"/>
</dbReference>
<evidence type="ECO:0000256" key="10">
    <source>
        <dbReference type="ARBA" id="ARBA00044662"/>
    </source>
</evidence>
<dbReference type="AlphaFoldDB" id="A0A485KJP4"/>
<feature type="domain" description="Major facilitator superfamily (MFS) profile" evidence="15">
    <location>
        <begin position="46"/>
        <end position="488"/>
    </location>
</feature>
<keyword evidence="18" id="KW-1185">Reference proteome</keyword>
<keyword evidence="5 14" id="KW-1133">Transmembrane helix</keyword>
<keyword evidence="4 14" id="KW-0812">Transmembrane</keyword>
<dbReference type="InterPro" id="IPR003663">
    <property type="entry name" value="Sugar/inositol_transpt"/>
</dbReference>
<evidence type="ECO:0000256" key="14">
    <source>
        <dbReference type="SAM" id="Phobius"/>
    </source>
</evidence>
<protein>
    <recommendedName>
        <fullName evidence="13">Hexose transporter 1</fullName>
    </recommendedName>
</protein>
<dbReference type="GO" id="GO:0016020">
    <property type="term" value="C:membrane"/>
    <property type="evidence" value="ECO:0007669"/>
    <property type="project" value="UniProtKB-SubCell"/>
</dbReference>
<dbReference type="GO" id="GO:0005351">
    <property type="term" value="F:carbohydrate:proton symporter activity"/>
    <property type="evidence" value="ECO:0007669"/>
    <property type="project" value="TreeGrafter"/>
</dbReference>
<feature type="transmembrane region" description="Helical" evidence="14">
    <location>
        <begin position="96"/>
        <end position="118"/>
    </location>
</feature>
<organism evidence="17 18">
    <name type="scientific">Aphanomyces stellatus</name>
    <dbReference type="NCBI Taxonomy" id="120398"/>
    <lineage>
        <taxon>Eukaryota</taxon>
        <taxon>Sar</taxon>
        <taxon>Stramenopiles</taxon>
        <taxon>Oomycota</taxon>
        <taxon>Saprolegniomycetes</taxon>
        <taxon>Saprolegniales</taxon>
        <taxon>Verrucalvaceae</taxon>
        <taxon>Aphanomyces</taxon>
    </lineage>
</organism>
<evidence type="ECO:0000256" key="5">
    <source>
        <dbReference type="ARBA" id="ARBA00022989"/>
    </source>
</evidence>
<reference evidence="17 18" key="1">
    <citation type="submission" date="2019-03" db="EMBL/GenBank/DDBJ databases">
        <authorList>
            <person name="Gaulin E."/>
            <person name="Dumas B."/>
        </authorList>
    </citation>
    <scope>NUCLEOTIDE SEQUENCE [LARGE SCALE GENOMIC DNA]</scope>
    <source>
        <strain evidence="17">CBS 568.67</strain>
    </source>
</reference>
<sequence length="530" mass="57322">MTAPSPQHSPPSPVPDLAVEAIDTTLKPSLGQPIVLLTGSPIMRRSVIIALVGGLQFGWLMAELTYLNFNNVAFCRMTPIPANQCLLYPGHTNAEWTMAATAWSVGGALGALVSGVVADAYGRRRTLGHNGWLMVVGGLVQLVAPDITTFAIGRGLNGIASGVFVNTASNYLREVAPSHERVRYVVSVQVALSLGTLVVSSCMYWIPDAPTSDWTFRVSFGMPMLLGLATLALMRHMEESPVWLLLSGDVDGARTTFVKLYVPNTALDSYIDTTIASLGHQVDEIARSSNRLALATSSKYRTQLLLAIVLATMQQLCGFNALLVYGPAMFKALGLRELRLSNTLVNFGRFYDMGQMVHFGDRFSRRTLLLAGGTAMMVGALGFTLCQSYPNTTTHWLQLACTFVFMMGFCYSIGSLGWLMALELVPESLGATAGALATCGTWTAQFFIGVYFQQIASVGHWGTHAFGMFVVVLALFVAFVAWCVPDTRLKTTDQVTTLFVPTVCDKVGVDDDGVKDATRGDDNRYLMATP</sequence>
<comment type="catalytic activity">
    <reaction evidence="7">
        <text>D-galactose(in) = D-galactose(out)</text>
        <dbReference type="Rhea" id="RHEA:34915"/>
        <dbReference type="ChEBI" id="CHEBI:4139"/>
    </reaction>
    <physiologicalReaction direction="right-to-left" evidence="7">
        <dbReference type="Rhea" id="RHEA:34917"/>
    </physiologicalReaction>
</comment>
<feature type="transmembrane region" description="Helical" evidence="14">
    <location>
        <begin position="130"/>
        <end position="152"/>
    </location>
</feature>
<feature type="transmembrane region" description="Helical" evidence="14">
    <location>
        <begin position="184"/>
        <end position="206"/>
    </location>
</feature>
<evidence type="ECO:0000256" key="3">
    <source>
        <dbReference type="ARBA" id="ARBA00011738"/>
    </source>
</evidence>
<dbReference type="InterPro" id="IPR020846">
    <property type="entry name" value="MFS_dom"/>
</dbReference>
<comment type="catalytic activity">
    <reaction evidence="9">
        <text>D-xylose(out) = D-xylose(in)</text>
        <dbReference type="Rhea" id="RHEA:78427"/>
        <dbReference type="ChEBI" id="CHEBI:53455"/>
    </reaction>
    <physiologicalReaction direction="left-to-right" evidence="9">
        <dbReference type="Rhea" id="RHEA:78428"/>
    </physiologicalReaction>
</comment>
<dbReference type="InterPro" id="IPR036259">
    <property type="entry name" value="MFS_trans_sf"/>
</dbReference>
<comment type="subcellular location">
    <subcellularLocation>
        <location evidence="1">Membrane</location>
        <topology evidence="1">Multi-pass membrane protein</topology>
    </subcellularLocation>
</comment>
<gene>
    <name evidence="17" type="primary">Aste57867_8172</name>
    <name evidence="16" type="ORF">As57867_008142</name>
    <name evidence="17" type="ORF">ASTE57867_8172</name>
</gene>
<reference evidence="16" key="2">
    <citation type="submission" date="2019-06" db="EMBL/GenBank/DDBJ databases">
        <title>Genomics analysis of Aphanomyces spp. identifies a new class of oomycete effector associated with host adaptation.</title>
        <authorList>
            <person name="Gaulin E."/>
        </authorList>
    </citation>
    <scope>NUCLEOTIDE SEQUENCE</scope>
    <source>
        <strain evidence="16">CBS 578.67</strain>
    </source>
</reference>
<dbReference type="EMBL" id="VJMH01005093">
    <property type="protein sequence ID" value="KAF0701322.1"/>
    <property type="molecule type" value="Genomic_DNA"/>
</dbReference>
<evidence type="ECO:0000256" key="8">
    <source>
        <dbReference type="ARBA" id="ARBA00044648"/>
    </source>
</evidence>
<feature type="transmembrane region" description="Helical" evidence="14">
    <location>
        <begin position="304"/>
        <end position="326"/>
    </location>
</feature>
<dbReference type="PANTHER" id="PTHR48022:SF2">
    <property type="entry name" value="PLASTIDIC GLUCOSE TRANSPORTER 4"/>
    <property type="match status" value="1"/>
</dbReference>
<dbReference type="PRINTS" id="PR00171">
    <property type="entry name" value="SUGRTRNSPORT"/>
</dbReference>
<dbReference type="Gene3D" id="1.20.1250.20">
    <property type="entry name" value="MFS general substrate transporter like domains"/>
    <property type="match status" value="1"/>
</dbReference>
<evidence type="ECO:0000256" key="2">
    <source>
        <dbReference type="ARBA" id="ARBA00010992"/>
    </source>
</evidence>
<feature type="transmembrane region" description="Helical" evidence="14">
    <location>
        <begin position="47"/>
        <end position="69"/>
    </location>
</feature>
<name>A0A485KJP4_9STRA</name>
<dbReference type="EMBL" id="CAADRA010005114">
    <property type="protein sequence ID" value="VFT85060.1"/>
    <property type="molecule type" value="Genomic_DNA"/>
</dbReference>
<comment type="subunit">
    <text evidence="3">Homodimer.</text>
</comment>
<evidence type="ECO:0000313" key="18">
    <source>
        <dbReference type="Proteomes" id="UP000332933"/>
    </source>
</evidence>
<accession>A0A485KJP4</accession>
<evidence type="ECO:0000256" key="4">
    <source>
        <dbReference type="ARBA" id="ARBA00022692"/>
    </source>
</evidence>
<dbReference type="PROSITE" id="PS00217">
    <property type="entry name" value="SUGAR_TRANSPORT_2"/>
    <property type="match status" value="1"/>
</dbReference>
<proteinExistence type="inferred from homology"/>
<evidence type="ECO:0000256" key="9">
    <source>
        <dbReference type="ARBA" id="ARBA00044656"/>
    </source>
</evidence>
<feature type="transmembrane region" description="Helical" evidence="14">
    <location>
        <begin position="368"/>
        <end position="390"/>
    </location>
</feature>
<evidence type="ECO:0000256" key="7">
    <source>
        <dbReference type="ARBA" id="ARBA00044637"/>
    </source>
</evidence>
<dbReference type="PANTHER" id="PTHR48022">
    <property type="entry name" value="PLASTIDIC GLUCOSE TRANSPORTER 4"/>
    <property type="match status" value="1"/>
</dbReference>
<feature type="transmembrane region" description="Helical" evidence="14">
    <location>
        <begin position="218"/>
        <end position="237"/>
    </location>
</feature>
<dbReference type="SUPFAM" id="SSF103473">
    <property type="entry name" value="MFS general substrate transporter"/>
    <property type="match status" value="1"/>
</dbReference>
<comment type="similarity">
    <text evidence="2">Belongs to the major facilitator superfamily. Sugar transporter (TC 2.A.1.1) family.</text>
</comment>
<evidence type="ECO:0000256" key="12">
    <source>
        <dbReference type="ARBA" id="ARBA00044710"/>
    </source>
</evidence>
<comment type="catalytic activity">
    <reaction evidence="11">
        <text>D-glucosamine(out) = D-glucosamine(in)</text>
        <dbReference type="Rhea" id="RHEA:78423"/>
        <dbReference type="ChEBI" id="CHEBI:58723"/>
    </reaction>
    <physiologicalReaction direction="left-to-right" evidence="11">
        <dbReference type="Rhea" id="RHEA:78424"/>
    </physiologicalReaction>
</comment>
<comment type="catalytic activity">
    <reaction evidence="12">
        <text>D-fructose(out) = D-fructose(in)</text>
        <dbReference type="Rhea" id="RHEA:60372"/>
        <dbReference type="ChEBI" id="CHEBI:37721"/>
    </reaction>
    <physiologicalReaction direction="left-to-right" evidence="12">
        <dbReference type="Rhea" id="RHEA:60373"/>
    </physiologicalReaction>
</comment>
<dbReference type="PROSITE" id="PS00216">
    <property type="entry name" value="SUGAR_TRANSPORT_1"/>
    <property type="match status" value="1"/>
</dbReference>
<feature type="transmembrane region" description="Helical" evidence="14">
    <location>
        <begin position="396"/>
        <end position="419"/>
    </location>
</feature>
<dbReference type="InterPro" id="IPR005828">
    <property type="entry name" value="MFS_sugar_transport-like"/>
</dbReference>
<dbReference type="OrthoDB" id="5296287at2759"/>
<evidence type="ECO:0000256" key="6">
    <source>
        <dbReference type="ARBA" id="ARBA00023136"/>
    </source>
</evidence>
<dbReference type="InterPro" id="IPR050360">
    <property type="entry name" value="MFS_Sugar_Transporters"/>
</dbReference>
<keyword evidence="6 14" id="KW-0472">Membrane</keyword>
<dbReference type="Pfam" id="PF00083">
    <property type="entry name" value="Sugar_tr"/>
    <property type="match status" value="1"/>
</dbReference>
<comment type="catalytic activity">
    <reaction evidence="10">
        <text>D-mannose(out) = D-mannose(in)</text>
        <dbReference type="Rhea" id="RHEA:78391"/>
        <dbReference type="ChEBI" id="CHEBI:4208"/>
    </reaction>
    <physiologicalReaction direction="left-to-right" evidence="10">
        <dbReference type="Rhea" id="RHEA:78392"/>
    </physiologicalReaction>
</comment>